<accession>A0A1X2GML1</accession>
<comment type="similarity">
    <text evidence="1">Belongs to the class-I pyridoxal-phosphate-dependent aminotransferase family.</text>
</comment>
<dbReference type="PANTHER" id="PTHR43795:SF39">
    <property type="entry name" value="AMINOTRANSFERASE CLASS I_CLASSII DOMAIN-CONTAINING PROTEIN"/>
    <property type="match status" value="1"/>
</dbReference>
<keyword evidence="4" id="KW-0808">Transferase</keyword>
<dbReference type="GO" id="GO:0008483">
    <property type="term" value="F:transaminase activity"/>
    <property type="evidence" value="ECO:0007669"/>
    <property type="project" value="TreeGrafter"/>
</dbReference>
<dbReference type="GO" id="GO:0006520">
    <property type="term" value="P:amino acid metabolic process"/>
    <property type="evidence" value="ECO:0007669"/>
    <property type="project" value="TreeGrafter"/>
</dbReference>
<dbReference type="SUPFAM" id="SSF53383">
    <property type="entry name" value="PLP-dependent transferases"/>
    <property type="match status" value="1"/>
</dbReference>
<feature type="domain" description="Aminotransferase class I/classII large" evidence="3">
    <location>
        <begin position="28"/>
        <end position="369"/>
    </location>
</feature>
<dbReference type="InterPro" id="IPR004839">
    <property type="entry name" value="Aminotransferase_I/II_large"/>
</dbReference>
<sequence length="378" mass="42039">MGLAHNSLSENDMYQKIRSCLEIQIEDLDYGDPHGSRRLRGLVADLVNRHFAPAMPLEYNHVIVAPGAGAAVWQLIHSLTDPGDQVLVTAPYYGNFDLDVCISTNVQLVPLYGQANLDADLDLTGKTIGPKCKVLLVTNPGNPHGRCYTLAEIHDLLLFASQHDLHIIFDEVYGLSTFDHLDADKENAFISVLSVPDLADRIDPQQVHVVYGLSKDFGLNGLRAGFIIDQYNTDLRQVLTLTSMFGYISTINDRALCNLLSDVPWIDEFITKNRQNLLGAYNQAKAYVEQLGYEYHPTGAGPFIVVALGPLFAEKGVTMTFELEHAIWRRCLDGGVFVAAGYVFHTTEPGLFRLTYSMDWPLVKRGLDAFDAAIRSFF</sequence>
<dbReference type="CDD" id="cd00609">
    <property type="entry name" value="AAT_like"/>
    <property type="match status" value="1"/>
</dbReference>
<dbReference type="InterPro" id="IPR050478">
    <property type="entry name" value="Ethylene_sulfur-biosynth"/>
</dbReference>
<dbReference type="Pfam" id="PF00155">
    <property type="entry name" value="Aminotran_1_2"/>
    <property type="match status" value="1"/>
</dbReference>
<dbReference type="GO" id="GO:0030170">
    <property type="term" value="F:pyridoxal phosphate binding"/>
    <property type="evidence" value="ECO:0007669"/>
    <property type="project" value="InterPro"/>
</dbReference>
<dbReference type="Gene3D" id="3.90.1150.10">
    <property type="entry name" value="Aspartate Aminotransferase, domain 1"/>
    <property type="match status" value="1"/>
</dbReference>
<dbReference type="PROSITE" id="PS00105">
    <property type="entry name" value="AA_TRANSFER_CLASS_1"/>
    <property type="match status" value="1"/>
</dbReference>
<dbReference type="InterPro" id="IPR004838">
    <property type="entry name" value="NHTrfase_class1_PyrdxlP-BS"/>
</dbReference>
<dbReference type="InterPro" id="IPR015424">
    <property type="entry name" value="PyrdxlP-dep_Trfase"/>
</dbReference>
<dbReference type="InterPro" id="IPR015421">
    <property type="entry name" value="PyrdxlP-dep_Trfase_major"/>
</dbReference>
<dbReference type="EMBL" id="MCGT01000008">
    <property type="protein sequence ID" value="ORX57467.1"/>
    <property type="molecule type" value="Genomic_DNA"/>
</dbReference>
<dbReference type="AlphaFoldDB" id="A0A1X2GML1"/>
<organism evidence="4 5">
    <name type="scientific">Hesseltinella vesiculosa</name>
    <dbReference type="NCBI Taxonomy" id="101127"/>
    <lineage>
        <taxon>Eukaryota</taxon>
        <taxon>Fungi</taxon>
        <taxon>Fungi incertae sedis</taxon>
        <taxon>Mucoromycota</taxon>
        <taxon>Mucoromycotina</taxon>
        <taxon>Mucoromycetes</taxon>
        <taxon>Mucorales</taxon>
        <taxon>Cunninghamellaceae</taxon>
        <taxon>Hesseltinella</taxon>
    </lineage>
</organism>
<evidence type="ECO:0000256" key="1">
    <source>
        <dbReference type="ARBA" id="ARBA00007441"/>
    </source>
</evidence>
<dbReference type="Gene3D" id="3.40.640.10">
    <property type="entry name" value="Type I PLP-dependent aspartate aminotransferase-like (Major domain)"/>
    <property type="match status" value="1"/>
</dbReference>
<keyword evidence="5" id="KW-1185">Reference proteome</keyword>
<dbReference type="STRING" id="101127.A0A1X2GML1"/>
<name>A0A1X2GML1_9FUNG</name>
<dbReference type="OrthoDB" id="7042322at2759"/>
<evidence type="ECO:0000256" key="2">
    <source>
        <dbReference type="ARBA" id="ARBA00022898"/>
    </source>
</evidence>
<comment type="caution">
    <text evidence="4">The sequence shown here is derived from an EMBL/GenBank/DDBJ whole genome shotgun (WGS) entry which is preliminary data.</text>
</comment>
<gene>
    <name evidence="4" type="ORF">DM01DRAFT_1334086</name>
</gene>
<dbReference type="PRINTS" id="PR00753">
    <property type="entry name" value="ACCSYNTHASE"/>
</dbReference>
<proteinExistence type="inferred from homology"/>
<evidence type="ECO:0000313" key="4">
    <source>
        <dbReference type="EMBL" id="ORX57467.1"/>
    </source>
</evidence>
<reference evidence="4 5" key="1">
    <citation type="submission" date="2016-07" db="EMBL/GenBank/DDBJ databases">
        <title>Pervasive Adenine N6-methylation of Active Genes in Fungi.</title>
        <authorList>
            <consortium name="DOE Joint Genome Institute"/>
            <person name="Mondo S.J."/>
            <person name="Dannebaum R.O."/>
            <person name="Kuo R.C."/>
            <person name="Labutti K."/>
            <person name="Haridas S."/>
            <person name="Kuo A."/>
            <person name="Salamov A."/>
            <person name="Ahrendt S.R."/>
            <person name="Lipzen A."/>
            <person name="Sullivan W."/>
            <person name="Andreopoulos W.B."/>
            <person name="Clum A."/>
            <person name="Lindquist E."/>
            <person name="Daum C."/>
            <person name="Ramamoorthy G.K."/>
            <person name="Gryganskyi A."/>
            <person name="Culley D."/>
            <person name="Magnuson J.K."/>
            <person name="James T.Y."/>
            <person name="O'Malley M.A."/>
            <person name="Stajich J.E."/>
            <person name="Spatafora J.W."/>
            <person name="Visel A."/>
            <person name="Grigoriev I.V."/>
        </authorList>
    </citation>
    <scope>NUCLEOTIDE SEQUENCE [LARGE SCALE GENOMIC DNA]</scope>
    <source>
        <strain evidence="4 5">NRRL 3301</strain>
    </source>
</reference>
<keyword evidence="2" id="KW-0663">Pyridoxal phosphate</keyword>
<evidence type="ECO:0000259" key="3">
    <source>
        <dbReference type="Pfam" id="PF00155"/>
    </source>
</evidence>
<dbReference type="InterPro" id="IPR015422">
    <property type="entry name" value="PyrdxlP-dep_Trfase_small"/>
</dbReference>
<dbReference type="PANTHER" id="PTHR43795">
    <property type="entry name" value="BIFUNCTIONAL ASPARTATE AMINOTRANSFERASE AND GLUTAMATE/ASPARTATE-PREPHENATE AMINOTRANSFERASE-RELATED"/>
    <property type="match status" value="1"/>
</dbReference>
<protein>
    <submittedName>
        <fullName evidence="4">PLP-dependent transferase</fullName>
    </submittedName>
</protein>
<evidence type="ECO:0000313" key="5">
    <source>
        <dbReference type="Proteomes" id="UP000242146"/>
    </source>
</evidence>
<dbReference type="Proteomes" id="UP000242146">
    <property type="component" value="Unassembled WGS sequence"/>
</dbReference>